<protein>
    <recommendedName>
        <fullName evidence="8">Probable membrane transporter protein</fullName>
    </recommendedName>
</protein>
<evidence type="ECO:0000256" key="6">
    <source>
        <dbReference type="ARBA" id="ARBA00022989"/>
    </source>
</evidence>
<feature type="transmembrane region" description="Helical" evidence="8">
    <location>
        <begin position="216"/>
        <end position="235"/>
    </location>
</feature>
<proteinExistence type="inferred from homology"/>
<evidence type="ECO:0000256" key="8">
    <source>
        <dbReference type="RuleBase" id="RU363041"/>
    </source>
</evidence>
<feature type="transmembrane region" description="Helical" evidence="8">
    <location>
        <begin position="161"/>
        <end position="182"/>
    </location>
</feature>
<keyword evidence="4 8" id="KW-1003">Cell membrane</keyword>
<dbReference type="EMBL" id="QWJJ01000002">
    <property type="protein sequence ID" value="RII40415.1"/>
    <property type="molecule type" value="Genomic_DNA"/>
</dbReference>
<dbReference type="GO" id="GO:0005886">
    <property type="term" value="C:plasma membrane"/>
    <property type="evidence" value="ECO:0007669"/>
    <property type="project" value="UniProtKB-SubCell"/>
</dbReference>
<evidence type="ECO:0000313" key="9">
    <source>
        <dbReference type="EMBL" id="RII40415.1"/>
    </source>
</evidence>
<keyword evidence="10" id="KW-1185">Reference proteome</keyword>
<feature type="transmembrane region" description="Helical" evidence="8">
    <location>
        <begin position="29"/>
        <end position="49"/>
    </location>
</feature>
<feature type="transmembrane region" description="Helical" evidence="8">
    <location>
        <begin position="189"/>
        <end position="210"/>
    </location>
</feature>
<evidence type="ECO:0000256" key="2">
    <source>
        <dbReference type="ARBA" id="ARBA00009142"/>
    </source>
</evidence>
<dbReference type="Pfam" id="PF01925">
    <property type="entry name" value="TauE"/>
    <property type="match status" value="1"/>
</dbReference>
<keyword evidence="6 8" id="KW-1133">Transmembrane helix</keyword>
<keyword evidence="5 8" id="KW-0812">Transmembrane</keyword>
<evidence type="ECO:0000256" key="3">
    <source>
        <dbReference type="ARBA" id="ARBA00022448"/>
    </source>
</evidence>
<reference evidence="9 10" key="1">
    <citation type="submission" date="2018-08" db="EMBL/GenBank/DDBJ databases">
        <title>Pseudooceanicola sediminis CY03 in the family Rhodobacteracea.</title>
        <authorList>
            <person name="Zhang Y.-J."/>
        </authorList>
    </citation>
    <scope>NUCLEOTIDE SEQUENCE [LARGE SCALE GENOMIC DNA]</scope>
    <source>
        <strain evidence="9 10">CY03</strain>
    </source>
</reference>
<evidence type="ECO:0000313" key="10">
    <source>
        <dbReference type="Proteomes" id="UP000265848"/>
    </source>
</evidence>
<dbReference type="RefSeq" id="WP_119397655.1">
    <property type="nucleotide sequence ID" value="NZ_QWJJ01000002.1"/>
</dbReference>
<comment type="caution">
    <text evidence="9">The sequence shown here is derived from an EMBL/GenBank/DDBJ whole genome shotgun (WGS) entry which is preliminary data.</text>
</comment>
<dbReference type="PANTHER" id="PTHR30269:SF37">
    <property type="entry name" value="MEMBRANE TRANSPORTER PROTEIN"/>
    <property type="match status" value="1"/>
</dbReference>
<organism evidence="9 10">
    <name type="scientific">Pseudooceanicola sediminis</name>
    <dbReference type="NCBI Taxonomy" id="2211117"/>
    <lineage>
        <taxon>Bacteria</taxon>
        <taxon>Pseudomonadati</taxon>
        <taxon>Pseudomonadota</taxon>
        <taxon>Alphaproteobacteria</taxon>
        <taxon>Rhodobacterales</taxon>
        <taxon>Paracoccaceae</taxon>
        <taxon>Pseudooceanicola</taxon>
    </lineage>
</organism>
<dbReference type="InterPro" id="IPR052017">
    <property type="entry name" value="TSUP"/>
</dbReference>
<evidence type="ECO:0000256" key="5">
    <source>
        <dbReference type="ARBA" id="ARBA00022692"/>
    </source>
</evidence>
<dbReference type="InterPro" id="IPR002781">
    <property type="entry name" value="TM_pro_TauE-like"/>
</dbReference>
<dbReference type="AlphaFoldDB" id="A0A399J4T9"/>
<gene>
    <name evidence="9" type="ORF">DL237_03640</name>
</gene>
<comment type="similarity">
    <text evidence="2 8">Belongs to the 4-toluene sulfonate uptake permease (TSUP) (TC 2.A.102) family.</text>
</comment>
<feature type="transmembrane region" description="Helical" evidence="8">
    <location>
        <begin position="69"/>
        <end position="89"/>
    </location>
</feature>
<sequence length="242" mass="25036">MELIALISLTVFIAAVLRGLTGFGFALAAVPAMSLIIAPSRAVTLAILLQCMVGLRDTVRMRALVNRRALLLMTIGSVLGTPLGILALTRLSPDAMRIVLAVLVAIGLAALLLKVRLDEGRRTAIGAGMVAGLFSGLAAMPGPPAIAYFLGTHTPAVNTRASLMVFFFLTSLVALPGLIWAGEIDRDSLLQAGIALPALLIGTWVGGQAFKRLDEGGYRTAAIGLLAVTAALTAMRGIGGLL</sequence>
<dbReference type="PANTHER" id="PTHR30269">
    <property type="entry name" value="TRANSMEMBRANE PROTEIN YFCA"/>
    <property type="match status" value="1"/>
</dbReference>
<keyword evidence="7 8" id="KW-0472">Membrane</keyword>
<evidence type="ECO:0000256" key="4">
    <source>
        <dbReference type="ARBA" id="ARBA00022475"/>
    </source>
</evidence>
<name>A0A399J4T9_9RHOB</name>
<feature type="transmembrane region" description="Helical" evidence="8">
    <location>
        <begin position="125"/>
        <end position="149"/>
    </location>
</feature>
<feature type="transmembrane region" description="Helical" evidence="8">
    <location>
        <begin position="95"/>
        <end position="113"/>
    </location>
</feature>
<evidence type="ECO:0000256" key="1">
    <source>
        <dbReference type="ARBA" id="ARBA00004651"/>
    </source>
</evidence>
<accession>A0A399J4T9</accession>
<dbReference type="OrthoDB" id="7345770at2"/>
<comment type="subcellular location">
    <subcellularLocation>
        <location evidence="1 8">Cell membrane</location>
        <topology evidence="1 8">Multi-pass membrane protein</topology>
    </subcellularLocation>
</comment>
<evidence type="ECO:0000256" key="7">
    <source>
        <dbReference type="ARBA" id="ARBA00023136"/>
    </source>
</evidence>
<keyword evidence="3" id="KW-0813">Transport</keyword>
<dbReference type="Proteomes" id="UP000265848">
    <property type="component" value="Unassembled WGS sequence"/>
</dbReference>